<evidence type="ECO:0000313" key="8">
    <source>
        <dbReference type="RefSeq" id="XP_065670951.1"/>
    </source>
</evidence>
<keyword evidence="3" id="KW-0804">Transcription</keyword>
<evidence type="ECO:0000256" key="3">
    <source>
        <dbReference type="ARBA" id="ARBA00023163"/>
    </source>
</evidence>
<evidence type="ECO:0000256" key="4">
    <source>
        <dbReference type="ARBA" id="ARBA00023242"/>
    </source>
</evidence>
<dbReference type="RefSeq" id="XP_065670951.1">
    <property type="nucleotide sequence ID" value="XM_065814879.1"/>
</dbReference>
<name>A0ABM4D9D9_HYDVU</name>
<feature type="region of interest" description="Disordered" evidence="5">
    <location>
        <begin position="20"/>
        <end position="45"/>
    </location>
</feature>
<protein>
    <submittedName>
        <fullName evidence="8">AT-rich interactive domain-containing protein 3C isoform X2</fullName>
    </submittedName>
</protein>
<sequence>MYSQETIDSKAAMFERPTFVLQASRISNDGNTSLDDLKKEDMNDSSVHSYHMWLKERQNASENNKSTENTTVKEDEDDDSGEENFRVDAVLERGPSPPESENSNSYEWSYEEQFKQLYEIDNEPERKTFLDEYFEFMKSRTTPVSRIPIMAKQILDLYQLYNLVVKHGGLVQVIRNKQWSKITKGLNLPTSITSAAFTLRTQYLKYLYAYECTMHNLSTPKELQAAIDSNRRDRFSTLYHSEPTMTPNSRDERFTGYPVNGCEYPVTQQRHHVPPHPVLGSQIDMRYGLKRHSDALTSKPFDKYMDSPKVIVLQDGNPSMNDTRDPRDPRANKLSPPPSFHHRSRSPSHENEMRTLARHVLEEETRRRLICKDKNCNGFDCQYPRQDFHRPRGHNENMLNTCTCAYCKDYTSGNNYSTNLRDLSRHHMDGASANHDATRSHLHTSPRGERNFSSLPTSVKKDDKTNDNETMTTLKIKLPNLRKGGSIQISLEVEGVLYEGLMSAKTVNNKTSPSDNRNEPNENS</sequence>
<organism evidence="7 8">
    <name type="scientific">Hydra vulgaris</name>
    <name type="common">Hydra</name>
    <name type="synonym">Hydra attenuata</name>
    <dbReference type="NCBI Taxonomy" id="6087"/>
    <lineage>
        <taxon>Eukaryota</taxon>
        <taxon>Metazoa</taxon>
        <taxon>Cnidaria</taxon>
        <taxon>Hydrozoa</taxon>
        <taxon>Hydroidolina</taxon>
        <taxon>Anthoathecata</taxon>
        <taxon>Aplanulata</taxon>
        <taxon>Hydridae</taxon>
        <taxon>Hydra</taxon>
    </lineage>
</organism>
<evidence type="ECO:0000256" key="2">
    <source>
        <dbReference type="ARBA" id="ARBA00023125"/>
    </source>
</evidence>
<proteinExistence type="predicted"/>
<feature type="domain" description="ARID" evidence="6">
    <location>
        <begin position="123"/>
        <end position="215"/>
    </location>
</feature>
<gene>
    <name evidence="8" type="primary">LOC100208019</name>
</gene>
<keyword evidence="1" id="KW-0805">Transcription regulation</keyword>
<feature type="region of interest" description="Disordered" evidence="5">
    <location>
        <begin position="430"/>
        <end position="468"/>
    </location>
</feature>
<keyword evidence="7" id="KW-1185">Reference proteome</keyword>
<feature type="region of interest" description="Disordered" evidence="5">
    <location>
        <begin position="57"/>
        <end position="83"/>
    </location>
</feature>
<dbReference type="GeneID" id="100208019"/>
<feature type="compositionally biased region" description="Polar residues" evidence="5">
    <location>
        <begin position="60"/>
        <end position="70"/>
    </location>
</feature>
<dbReference type="PROSITE" id="PS51011">
    <property type="entry name" value="ARID"/>
    <property type="match status" value="1"/>
</dbReference>
<feature type="compositionally biased region" description="Polar residues" evidence="5">
    <location>
        <begin position="24"/>
        <end position="34"/>
    </location>
</feature>
<accession>A0ABM4D9D9</accession>
<evidence type="ECO:0000256" key="5">
    <source>
        <dbReference type="SAM" id="MobiDB-lite"/>
    </source>
</evidence>
<evidence type="ECO:0000256" key="1">
    <source>
        <dbReference type="ARBA" id="ARBA00023015"/>
    </source>
</evidence>
<dbReference type="SUPFAM" id="SSF46774">
    <property type="entry name" value="ARID-like"/>
    <property type="match status" value="1"/>
</dbReference>
<keyword evidence="2" id="KW-0238">DNA-binding</keyword>
<dbReference type="InterPro" id="IPR001606">
    <property type="entry name" value="ARID_dom"/>
</dbReference>
<feature type="compositionally biased region" description="Basic and acidic residues" evidence="5">
    <location>
        <begin position="322"/>
        <end position="331"/>
    </location>
</feature>
<dbReference type="Gene3D" id="1.10.150.60">
    <property type="entry name" value="ARID DNA-binding domain"/>
    <property type="match status" value="1"/>
</dbReference>
<dbReference type="PANTHER" id="PTHR15348">
    <property type="entry name" value="AT-RICH INTERACTIVE DOMAIN-CONTAINING PROTEIN ARID DOMAIN- CONTAINING PROTEIN DEAD RINGER PROTEIN B-CELL REGULATOR OF IGH TRANSCRIPTION BRIGHT"/>
    <property type="match status" value="1"/>
</dbReference>
<dbReference type="SMART" id="SM00501">
    <property type="entry name" value="BRIGHT"/>
    <property type="match status" value="1"/>
</dbReference>
<feature type="region of interest" description="Disordered" evidence="5">
    <location>
        <begin position="312"/>
        <end position="353"/>
    </location>
</feature>
<dbReference type="InterPro" id="IPR036431">
    <property type="entry name" value="ARID_dom_sf"/>
</dbReference>
<evidence type="ECO:0000313" key="7">
    <source>
        <dbReference type="Proteomes" id="UP001652625"/>
    </source>
</evidence>
<dbReference type="InterPro" id="IPR045147">
    <property type="entry name" value="ARI3A/B/C"/>
</dbReference>
<dbReference type="SMART" id="SM01014">
    <property type="entry name" value="ARID"/>
    <property type="match status" value="1"/>
</dbReference>
<reference evidence="8" key="1">
    <citation type="submission" date="2025-08" db="UniProtKB">
        <authorList>
            <consortium name="RefSeq"/>
        </authorList>
    </citation>
    <scope>IDENTIFICATION</scope>
</reference>
<dbReference type="Proteomes" id="UP001652625">
    <property type="component" value="Chromosome 13"/>
</dbReference>
<dbReference type="Pfam" id="PF01388">
    <property type="entry name" value="ARID"/>
    <property type="match status" value="1"/>
</dbReference>
<keyword evidence="4" id="KW-0539">Nucleus</keyword>
<dbReference type="PANTHER" id="PTHR15348:SF0">
    <property type="entry name" value="PROTEIN DEAD RINGER"/>
    <property type="match status" value="1"/>
</dbReference>
<evidence type="ECO:0000259" key="6">
    <source>
        <dbReference type="PROSITE" id="PS51011"/>
    </source>
</evidence>